<accession>K1R9T3</accession>
<gene>
    <name evidence="2" type="ORF">CGI_10025531</name>
</gene>
<dbReference type="InParanoid" id="K1R9T3"/>
<proteinExistence type="predicted"/>
<evidence type="ECO:0000313" key="2">
    <source>
        <dbReference type="EMBL" id="EKC37955.1"/>
    </source>
</evidence>
<sequence>MDSDIDVSFGPKLQKDSLNSDNPLAMRGYVSFEDGSLMNPPCQNHPTGLSDLDAVSDRPTKASANIVTGSTARSGRRGKSNRTGNTQYFRLDPESIYGSGSGLSGNLRKPSNLRVDSLTESNENTGTSESEDYLNDNERSSATGESSIGNCCSLDVRSLTESRNTSSEYFAGIIKSKQMMADSNSLWQTGLDYSSVDAAEIDAKTNLTDNVDPKGEPFKEMEEVIEESSCPEISLILMLGRQADISSSLGTSPSDGEPFLVQAFQWHYMCERCVESTDMLYKSVVFNLLQFQRTKDEEYRQKVLEQAKMGLESLSEEDEDVRLFWSRLFRLRIIL</sequence>
<feature type="compositionally biased region" description="Low complexity" evidence="1">
    <location>
        <begin position="118"/>
        <end position="128"/>
    </location>
</feature>
<feature type="region of interest" description="Disordered" evidence="1">
    <location>
        <begin position="1"/>
        <end position="24"/>
    </location>
</feature>
<dbReference type="EMBL" id="JH817090">
    <property type="protein sequence ID" value="EKC37955.1"/>
    <property type="molecule type" value="Genomic_DNA"/>
</dbReference>
<evidence type="ECO:0000256" key="1">
    <source>
        <dbReference type="SAM" id="MobiDB-lite"/>
    </source>
</evidence>
<organism evidence="2">
    <name type="scientific">Magallana gigas</name>
    <name type="common">Pacific oyster</name>
    <name type="synonym">Crassostrea gigas</name>
    <dbReference type="NCBI Taxonomy" id="29159"/>
    <lineage>
        <taxon>Eukaryota</taxon>
        <taxon>Metazoa</taxon>
        <taxon>Spiralia</taxon>
        <taxon>Lophotrochozoa</taxon>
        <taxon>Mollusca</taxon>
        <taxon>Bivalvia</taxon>
        <taxon>Autobranchia</taxon>
        <taxon>Pteriomorphia</taxon>
        <taxon>Ostreida</taxon>
        <taxon>Ostreoidea</taxon>
        <taxon>Ostreidae</taxon>
        <taxon>Magallana</taxon>
    </lineage>
</organism>
<dbReference type="AlphaFoldDB" id="K1R9T3"/>
<dbReference type="HOGENOM" id="CLU_829634_0_0_1"/>
<name>K1R9T3_MAGGI</name>
<feature type="region of interest" description="Disordered" evidence="1">
    <location>
        <begin position="67"/>
        <end position="147"/>
    </location>
</feature>
<protein>
    <submittedName>
        <fullName evidence="2">Uncharacterized protein</fullName>
    </submittedName>
</protein>
<reference evidence="2" key="1">
    <citation type="journal article" date="2012" name="Nature">
        <title>The oyster genome reveals stress adaptation and complexity of shell formation.</title>
        <authorList>
            <person name="Zhang G."/>
            <person name="Fang X."/>
            <person name="Guo X."/>
            <person name="Li L."/>
            <person name="Luo R."/>
            <person name="Xu F."/>
            <person name="Yang P."/>
            <person name="Zhang L."/>
            <person name="Wang X."/>
            <person name="Qi H."/>
            <person name="Xiong Z."/>
            <person name="Que H."/>
            <person name="Xie Y."/>
            <person name="Holland P.W."/>
            <person name="Paps J."/>
            <person name="Zhu Y."/>
            <person name="Wu F."/>
            <person name="Chen Y."/>
            <person name="Wang J."/>
            <person name="Peng C."/>
            <person name="Meng J."/>
            <person name="Yang L."/>
            <person name="Liu J."/>
            <person name="Wen B."/>
            <person name="Zhang N."/>
            <person name="Huang Z."/>
            <person name="Zhu Q."/>
            <person name="Feng Y."/>
            <person name="Mount A."/>
            <person name="Hedgecock D."/>
            <person name="Xu Z."/>
            <person name="Liu Y."/>
            <person name="Domazet-Loso T."/>
            <person name="Du Y."/>
            <person name="Sun X."/>
            <person name="Zhang S."/>
            <person name="Liu B."/>
            <person name="Cheng P."/>
            <person name="Jiang X."/>
            <person name="Li J."/>
            <person name="Fan D."/>
            <person name="Wang W."/>
            <person name="Fu W."/>
            <person name="Wang T."/>
            <person name="Wang B."/>
            <person name="Zhang J."/>
            <person name="Peng Z."/>
            <person name="Li Y."/>
            <person name="Li N."/>
            <person name="Wang J."/>
            <person name="Chen M."/>
            <person name="He Y."/>
            <person name="Tan F."/>
            <person name="Song X."/>
            <person name="Zheng Q."/>
            <person name="Huang R."/>
            <person name="Yang H."/>
            <person name="Du X."/>
            <person name="Chen L."/>
            <person name="Yang M."/>
            <person name="Gaffney P.M."/>
            <person name="Wang S."/>
            <person name="Luo L."/>
            <person name="She Z."/>
            <person name="Ming Y."/>
            <person name="Huang W."/>
            <person name="Zhang S."/>
            <person name="Huang B."/>
            <person name="Zhang Y."/>
            <person name="Qu T."/>
            <person name="Ni P."/>
            <person name="Miao G."/>
            <person name="Wang J."/>
            <person name="Wang Q."/>
            <person name="Steinberg C.E."/>
            <person name="Wang H."/>
            <person name="Li N."/>
            <person name="Qian L."/>
            <person name="Zhang G."/>
            <person name="Li Y."/>
            <person name="Yang H."/>
            <person name="Liu X."/>
            <person name="Wang J."/>
            <person name="Yin Y."/>
            <person name="Wang J."/>
        </authorList>
    </citation>
    <scope>NUCLEOTIDE SEQUENCE [LARGE SCALE GENOMIC DNA]</scope>
    <source>
        <strain evidence="2">05x7-T-G4-1.051#20</strain>
    </source>
</reference>